<dbReference type="PROSITE" id="PS00903">
    <property type="entry name" value="CYT_DCMP_DEAMINASES_1"/>
    <property type="match status" value="1"/>
</dbReference>
<keyword evidence="2" id="KW-0862">Zinc</keyword>
<name>A0A0V0QSM6_PSEPJ</name>
<dbReference type="CDD" id="cd01285">
    <property type="entry name" value="nucleoside_deaminase"/>
    <property type="match status" value="1"/>
</dbReference>
<accession>A0A0V0QSM6</accession>
<dbReference type="InterPro" id="IPR002125">
    <property type="entry name" value="CMP_dCMP_dom"/>
</dbReference>
<dbReference type="Pfam" id="PF00383">
    <property type="entry name" value="dCMP_cyt_deam_1"/>
    <property type="match status" value="1"/>
</dbReference>
<evidence type="ECO:0000256" key="2">
    <source>
        <dbReference type="ARBA" id="ARBA00022833"/>
    </source>
</evidence>
<protein>
    <submittedName>
        <fullName evidence="4">Cytidine deaminase-like protein</fullName>
    </submittedName>
</protein>
<keyword evidence="5" id="KW-1185">Reference proteome</keyword>
<dbReference type="PANTHER" id="PTHR11079">
    <property type="entry name" value="CYTOSINE DEAMINASE FAMILY MEMBER"/>
    <property type="match status" value="1"/>
</dbReference>
<dbReference type="AlphaFoldDB" id="A0A0V0QSM6"/>
<dbReference type="EMBL" id="LDAU01000109">
    <property type="protein sequence ID" value="KRX05347.1"/>
    <property type="molecule type" value="Genomic_DNA"/>
</dbReference>
<dbReference type="Gene3D" id="3.40.140.10">
    <property type="entry name" value="Cytidine Deaminase, domain 2"/>
    <property type="match status" value="1"/>
</dbReference>
<dbReference type="GO" id="GO:0047974">
    <property type="term" value="F:guanosine deaminase activity"/>
    <property type="evidence" value="ECO:0007669"/>
    <property type="project" value="TreeGrafter"/>
</dbReference>
<proteinExistence type="predicted"/>
<keyword evidence="1" id="KW-0479">Metal-binding</keyword>
<gene>
    <name evidence="4" type="ORF">PPERSA_00648</name>
</gene>
<dbReference type="GO" id="GO:0008270">
    <property type="term" value="F:zinc ion binding"/>
    <property type="evidence" value="ECO:0007669"/>
    <property type="project" value="InterPro"/>
</dbReference>
<evidence type="ECO:0000313" key="5">
    <source>
        <dbReference type="Proteomes" id="UP000054937"/>
    </source>
</evidence>
<dbReference type="SUPFAM" id="SSF53927">
    <property type="entry name" value="Cytidine deaminase-like"/>
    <property type="match status" value="1"/>
</dbReference>
<evidence type="ECO:0000256" key="1">
    <source>
        <dbReference type="ARBA" id="ARBA00022723"/>
    </source>
</evidence>
<feature type="domain" description="CMP/dCMP-type deaminase" evidence="3">
    <location>
        <begin position="11"/>
        <end position="128"/>
    </location>
</feature>
<organism evidence="4 5">
    <name type="scientific">Pseudocohnilembus persalinus</name>
    <name type="common">Ciliate</name>
    <dbReference type="NCBI Taxonomy" id="266149"/>
    <lineage>
        <taxon>Eukaryota</taxon>
        <taxon>Sar</taxon>
        <taxon>Alveolata</taxon>
        <taxon>Ciliophora</taxon>
        <taxon>Intramacronucleata</taxon>
        <taxon>Oligohymenophorea</taxon>
        <taxon>Scuticociliatia</taxon>
        <taxon>Philasterida</taxon>
        <taxon>Pseudocohnilembidae</taxon>
        <taxon>Pseudocohnilembus</taxon>
    </lineage>
</organism>
<dbReference type="GO" id="GO:0006152">
    <property type="term" value="P:purine nucleoside catabolic process"/>
    <property type="evidence" value="ECO:0007669"/>
    <property type="project" value="TreeGrafter"/>
</dbReference>
<reference evidence="4 5" key="1">
    <citation type="journal article" date="2015" name="Sci. Rep.">
        <title>Genome of the facultative scuticociliatosis pathogen Pseudocohnilembus persalinus provides insight into its virulence through horizontal gene transfer.</title>
        <authorList>
            <person name="Xiong J."/>
            <person name="Wang G."/>
            <person name="Cheng J."/>
            <person name="Tian M."/>
            <person name="Pan X."/>
            <person name="Warren A."/>
            <person name="Jiang C."/>
            <person name="Yuan D."/>
            <person name="Miao W."/>
        </authorList>
    </citation>
    <scope>NUCLEOTIDE SEQUENCE [LARGE SCALE GENOMIC DNA]</scope>
    <source>
        <strain evidence="4">36N120E</strain>
    </source>
</reference>
<dbReference type="Proteomes" id="UP000054937">
    <property type="component" value="Unassembled WGS sequence"/>
</dbReference>
<comment type="caution">
    <text evidence="4">The sequence shown here is derived from an EMBL/GenBank/DDBJ whole genome shotgun (WGS) entry which is preliminary data.</text>
</comment>
<evidence type="ECO:0000313" key="4">
    <source>
        <dbReference type="EMBL" id="KRX05347.1"/>
    </source>
</evidence>
<dbReference type="InParanoid" id="A0A0V0QSM6"/>
<evidence type="ECO:0000259" key="3">
    <source>
        <dbReference type="PROSITE" id="PS51747"/>
    </source>
</evidence>
<dbReference type="OMA" id="QFKENAM"/>
<dbReference type="PANTHER" id="PTHR11079:SF161">
    <property type="entry name" value="CMP_DCMP-TYPE DEAMINASE DOMAIN-CONTAINING PROTEIN"/>
    <property type="match status" value="1"/>
</dbReference>
<sequence>MEEKAQLTQEQLHQYFIEEAIKESKKAKETQEGFPFGALIVQNNQIIARGYNQMIHLKDATAHAEIQAIRKAGEILKTWKLNGCILYSSCEPCTMCHTAIIWSGIEKVYFGMSADDLEKINPICVANYSKSEINKQRENRDIPFYQVSQFKENAMKQFQDQLPTDKK</sequence>
<dbReference type="InterPro" id="IPR016192">
    <property type="entry name" value="APOBEC/CMP_deaminase_Zn-bd"/>
</dbReference>
<dbReference type="OrthoDB" id="416378at2759"/>
<dbReference type="PROSITE" id="PS51747">
    <property type="entry name" value="CYT_DCMP_DEAMINASES_2"/>
    <property type="match status" value="1"/>
</dbReference>
<dbReference type="InterPro" id="IPR016193">
    <property type="entry name" value="Cytidine_deaminase-like"/>
</dbReference>